<dbReference type="Pfam" id="PF00560">
    <property type="entry name" value="LRR_1"/>
    <property type="match status" value="1"/>
</dbReference>
<accession>A0A8J6FV60</accession>
<keyword evidence="4" id="KW-0732">Signal</keyword>
<dbReference type="InterPro" id="IPR001611">
    <property type="entry name" value="Leu-rich_rpt"/>
</dbReference>
<evidence type="ECO:0000256" key="4">
    <source>
        <dbReference type="SAM" id="SignalP"/>
    </source>
</evidence>
<feature type="transmembrane region" description="Helical" evidence="3">
    <location>
        <begin position="640"/>
        <end position="664"/>
    </location>
</feature>
<dbReference type="PANTHER" id="PTHR45712:SF22">
    <property type="entry name" value="INSULIN-LIKE GROWTH FACTOR-BINDING PROTEIN COMPLEX ACID LABILE SUBUNIT"/>
    <property type="match status" value="1"/>
</dbReference>
<gene>
    <name evidence="5" type="ORF">GDO78_002034</name>
</gene>
<dbReference type="PANTHER" id="PTHR45712">
    <property type="entry name" value="AGAP008170-PA"/>
    <property type="match status" value="1"/>
</dbReference>
<dbReference type="Proteomes" id="UP000770717">
    <property type="component" value="Unassembled WGS sequence"/>
</dbReference>
<dbReference type="Gene3D" id="3.80.10.10">
    <property type="entry name" value="Ribonuclease Inhibitor"/>
    <property type="match status" value="6"/>
</dbReference>
<dbReference type="SMART" id="SM00364">
    <property type="entry name" value="LRR_BAC"/>
    <property type="match status" value="6"/>
</dbReference>
<keyword evidence="3" id="KW-1133">Transmembrane helix</keyword>
<feature type="chain" id="PRO_5035312146" description="Toll-like receptor" evidence="4">
    <location>
        <begin position="26"/>
        <end position="682"/>
    </location>
</feature>
<evidence type="ECO:0000256" key="1">
    <source>
        <dbReference type="ARBA" id="ARBA00022614"/>
    </source>
</evidence>
<keyword evidence="3" id="KW-0472">Membrane</keyword>
<keyword evidence="6" id="KW-1185">Reference proteome</keyword>
<dbReference type="SUPFAM" id="SSF52058">
    <property type="entry name" value="L domain-like"/>
    <property type="match status" value="3"/>
</dbReference>
<feature type="signal peptide" evidence="4">
    <location>
        <begin position="1"/>
        <end position="25"/>
    </location>
</feature>
<organism evidence="5 6">
    <name type="scientific">Eleutherodactylus coqui</name>
    <name type="common">Puerto Rican coqui</name>
    <dbReference type="NCBI Taxonomy" id="57060"/>
    <lineage>
        <taxon>Eukaryota</taxon>
        <taxon>Metazoa</taxon>
        <taxon>Chordata</taxon>
        <taxon>Craniata</taxon>
        <taxon>Vertebrata</taxon>
        <taxon>Euteleostomi</taxon>
        <taxon>Amphibia</taxon>
        <taxon>Batrachia</taxon>
        <taxon>Anura</taxon>
        <taxon>Neobatrachia</taxon>
        <taxon>Hyloidea</taxon>
        <taxon>Eleutherodactylidae</taxon>
        <taxon>Eleutherodactylinae</taxon>
        <taxon>Eleutherodactylus</taxon>
        <taxon>Eleutherodactylus</taxon>
    </lineage>
</organism>
<keyword evidence="3" id="KW-0812">Transmembrane</keyword>
<dbReference type="InterPro" id="IPR050333">
    <property type="entry name" value="SLRP"/>
</dbReference>
<evidence type="ECO:0000256" key="3">
    <source>
        <dbReference type="SAM" id="Phobius"/>
    </source>
</evidence>
<evidence type="ECO:0000256" key="2">
    <source>
        <dbReference type="ARBA" id="ARBA00022737"/>
    </source>
</evidence>
<name>A0A8J6FV60_ELECQ</name>
<dbReference type="AlphaFoldDB" id="A0A8J6FV60"/>
<dbReference type="EMBL" id="WNTK01000001">
    <property type="protein sequence ID" value="KAG9494503.1"/>
    <property type="molecule type" value="Genomic_DNA"/>
</dbReference>
<sequence>MAIVSFWCLLIYMYALLHWRYIADGAKHFSPSGCQLVSKVAHCRYLQLTSIPQDLPSDIQELLVDHNNVKSLDEESLLRYPELNNLSLKSNHLGHKDLNAFMDTSKPESLSLQNNTIFTKYTLISLALRSALSLRWLDLSRNAINEDMLTTFFPNLTSLEYLNLDNNVIMRLDKSSFEGLRNLKELSLQRNYIYEIEIGTFDNLVNLKTLNLAFNLLPCIVDFGLTKLQMLNLSYNQIEWFFSREDDIEFQLQKLDISHNQLLFFPFLPQNHHLHTLLLSDNKMKFYSKHFDKNSSFADFLILGNNQSQITTVYLWDNFTLSNLSNLNVLDISRNQFDYLPANFLPAMTSMSYLKLNWNCLETFDLSSKHITSNLTFLDLSNSRLSEISFEEPSSNLHQLRYLNLSQNRLQELPRQIFSTMNSLSTLDLSYNLISLCSTSTSIVGHQNCVDLRNIQSLEYLRLSGCGLQLDKQDIFLGTTLTHLDVSYNQLKSIDFLQNSANMLKCLSLRNSLYSVNNIDFSKFQSLTSLDISENNITTFPRSLMDLNLQCLDLHENKLTSIPISSPYQPLVKSLNTIYLSRNSFDCCKLSWYDILTTSNSINIPDVKQITCNFSHNYMSVQELPESVIHSCHWRNGGTLLSLVLSLPTCLTLLVAFILLFLLFKQPLLKKFKKHFRTSSSY</sequence>
<protein>
    <recommendedName>
        <fullName evidence="7">Toll-like receptor</fullName>
    </recommendedName>
</protein>
<comment type="caution">
    <text evidence="5">The sequence shown here is derived from an EMBL/GenBank/DDBJ whole genome shotgun (WGS) entry which is preliminary data.</text>
</comment>
<proteinExistence type="predicted"/>
<evidence type="ECO:0008006" key="7">
    <source>
        <dbReference type="Google" id="ProtNLM"/>
    </source>
</evidence>
<dbReference type="InterPro" id="IPR003591">
    <property type="entry name" value="Leu-rich_rpt_typical-subtyp"/>
</dbReference>
<dbReference type="OrthoDB" id="676979at2759"/>
<evidence type="ECO:0000313" key="6">
    <source>
        <dbReference type="Proteomes" id="UP000770717"/>
    </source>
</evidence>
<keyword evidence="2" id="KW-0677">Repeat</keyword>
<dbReference type="PROSITE" id="PS51450">
    <property type="entry name" value="LRR"/>
    <property type="match status" value="4"/>
</dbReference>
<dbReference type="SMART" id="SM00369">
    <property type="entry name" value="LRR_TYP"/>
    <property type="match status" value="7"/>
</dbReference>
<keyword evidence="1" id="KW-0433">Leucine-rich repeat</keyword>
<evidence type="ECO:0000313" key="5">
    <source>
        <dbReference type="EMBL" id="KAG9494503.1"/>
    </source>
</evidence>
<dbReference type="Pfam" id="PF13855">
    <property type="entry name" value="LRR_8"/>
    <property type="match status" value="2"/>
</dbReference>
<reference evidence="5" key="1">
    <citation type="thesis" date="2020" institute="ProQuest LLC" country="789 East Eisenhower Parkway, Ann Arbor, MI, USA">
        <title>Comparative Genomics and Chromosome Evolution.</title>
        <authorList>
            <person name="Mudd A.B."/>
        </authorList>
    </citation>
    <scope>NUCLEOTIDE SEQUENCE</scope>
    <source>
        <strain evidence="5">HN-11 Male</strain>
        <tissue evidence="5">Kidney and liver</tissue>
    </source>
</reference>
<dbReference type="InterPro" id="IPR032675">
    <property type="entry name" value="LRR_dom_sf"/>
</dbReference>